<evidence type="ECO:0000313" key="10">
    <source>
        <dbReference type="EMBL" id="OJJ51158.1"/>
    </source>
</evidence>
<accession>A0A1L9SVE8</accession>
<evidence type="ECO:0000256" key="2">
    <source>
        <dbReference type="ARBA" id="ARBA00010337"/>
    </source>
</evidence>
<dbReference type="PANTHER" id="PTHR19302:SF27">
    <property type="entry name" value="GAMMA-TUBULIN COMPLEX COMPONENT 4"/>
    <property type="match status" value="1"/>
</dbReference>
<feature type="domain" description="Gamma tubulin complex component protein N-terminal" evidence="9">
    <location>
        <begin position="2"/>
        <end position="313"/>
    </location>
</feature>
<evidence type="ECO:0000259" key="9">
    <source>
        <dbReference type="Pfam" id="PF17681"/>
    </source>
</evidence>
<dbReference type="Pfam" id="PF17681">
    <property type="entry name" value="GCP_N_terminal"/>
    <property type="match status" value="1"/>
</dbReference>
<dbReference type="PANTHER" id="PTHR19302">
    <property type="entry name" value="GAMMA TUBULIN COMPLEX PROTEIN"/>
    <property type="match status" value="1"/>
</dbReference>
<evidence type="ECO:0000259" key="8">
    <source>
        <dbReference type="Pfam" id="PF04130"/>
    </source>
</evidence>
<protein>
    <recommendedName>
        <fullName evidence="6">Spindle pole body component</fullName>
    </recommendedName>
</protein>
<dbReference type="GO" id="GO:0043015">
    <property type="term" value="F:gamma-tubulin binding"/>
    <property type="evidence" value="ECO:0007669"/>
    <property type="project" value="InterPro"/>
</dbReference>
<dbReference type="GeneID" id="34614708"/>
<reference evidence="11" key="1">
    <citation type="journal article" date="2017" name="Genome Biol.">
        <title>Comparative genomics reveals high biological diversity and specific adaptations in the industrially and medically important fungal genus Aspergillus.</title>
        <authorList>
            <person name="de Vries R.P."/>
            <person name="Riley R."/>
            <person name="Wiebenga A."/>
            <person name="Aguilar-Osorio G."/>
            <person name="Amillis S."/>
            <person name="Uchima C.A."/>
            <person name="Anderluh G."/>
            <person name="Asadollahi M."/>
            <person name="Askin M."/>
            <person name="Barry K."/>
            <person name="Battaglia E."/>
            <person name="Bayram O."/>
            <person name="Benocci T."/>
            <person name="Braus-Stromeyer S.A."/>
            <person name="Caldana C."/>
            <person name="Canovas D."/>
            <person name="Cerqueira G.C."/>
            <person name="Chen F."/>
            <person name="Chen W."/>
            <person name="Choi C."/>
            <person name="Clum A."/>
            <person name="Dos Santos R.A."/>
            <person name="Damasio A.R."/>
            <person name="Diallinas G."/>
            <person name="Emri T."/>
            <person name="Fekete E."/>
            <person name="Flipphi M."/>
            <person name="Freyberg S."/>
            <person name="Gallo A."/>
            <person name="Gournas C."/>
            <person name="Habgood R."/>
            <person name="Hainaut M."/>
            <person name="Harispe M.L."/>
            <person name="Henrissat B."/>
            <person name="Hilden K.S."/>
            <person name="Hope R."/>
            <person name="Hossain A."/>
            <person name="Karabika E."/>
            <person name="Karaffa L."/>
            <person name="Karanyi Z."/>
            <person name="Krasevec N."/>
            <person name="Kuo A."/>
            <person name="Kusch H."/>
            <person name="LaButti K."/>
            <person name="Lagendijk E.L."/>
            <person name="Lapidus A."/>
            <person name="Levasseur A."/>
            <person name="Lindquist E."/>
            <person name="Lipzen A."/>
            <person name="Logrieco A.F."/>
            <person name="MacCabe A."/>
            <person name="Maekelae M.R."/>
            <person name="Malavazi I."/>
            <person name="Melin P."/>
            <person name="Meyer V."/>
            <person name="Mielnichuk N."/>
            <person name="Miskei M."/>
            <person name="Molnar A.P."/>
            <person name="Mule G."/>
            <person name="Ngan C.Y."/>
            <person name="Orejas M."/>
            <person name="Orosz E."/>
            <person name="Ouedraogo J.P."/>
            <person name="Overkamp K.M."/>
            <person name="Park H.-S."/>
            <person name="Perrone G."/>
            <person name="Piumi F."/>
            <person name="Punt P.J."/>
            <person name="Ram A.F."/>
            <person name="Ramon A."/>
            <person name="Rauscher S."/>
            <person name="Record E."/>
            <person name="Riano-Pachon D.M."/>
            <person name="Robert V."/>
            <person name="Roehrig J."/>
            <person name="Ruller R."/>
            <person name="Salamov A."/>
            <person name="Salih N.S."/>
            <person name="Samson R.A."/>
            <person name="Sandor E."/>
            <person name="Sanguinetti M."/>
            <person name="Schuetze T."/>
            <person name="Sepcic K."/>
            <person name="Shelest E."/>
            <person name="Sherlock G."/>
            <person name="Sophianopoulou V."/>
            <person name="Squina F.M."/>
            <person name="Sun H."/>
            <person name="Susca A."/>
            <person name="Todd R.B."/>
            <person name="Tsang A."/>
            <person name="Unkles S.E."/>
            <person name="van de Wiele N."/>
            <person name="van Rossen-Uffink D."/>
            <person name="Oliveira J.V."/>
            <person name="Vesth T.C."/>
            <person name="Visser J."/>
            <person name="Yu J.-H."/>
            <person name="Zhou M."/>
            <person name="Andersen M.R."/>
            <person name="Archer D.B."/>
            <person name="Baker S.E."/>
            <person name="Benoit I."/>
            <person name="Brakhage A.A."/>
            <person name="Braus G.H."/>
            <person name="Fischer R."/>
            <person name="Frisvad J.C."/>
            <person name="Goldman G.H."/>
            <person name="Houbraken J."/>
            <person name="Oakley B."/>
            <person name="Pocsi I."/>
            <person name="Scazzocchio C."/>
            <person name="Seiboth B."/>
            <person name="vanKuyk P.A."/>
            <person name="Wortman J."/>
            <person name="Dyer P.S."/>
            <person name="Grigoriev I.V."/>
        </authorList>
    </citation>
    <scope>NUCLEOTIDE SEQUENCE [LARGE SCALE GENOMIC DNA]</scope>
    <source>
        <strain evidence="11">CBS 506.65</strain>
    </source>
</reference>
<dbReference type="GO" id="GO:0051321">
    <property type="term" value="P:meiotic cell cycle"/>
    <property type="evidence" value="ECO:0007669"/>
    <property type="project" value="TreeGrafter"/>
</dbReference>
<evidence type="ECO:0000256" key="3">
    <source>
        <dbReference type="ARBA" id="ARBA00022490"/>
    </source>
</evidence>
<dbReference type="RefSeq" id="XP_022585668.1">
    <property type="nucleotide sequence ID" value="XM_022728244.1"/>
</dbReference>
<dbReference type="GO" id="GO:0031122">
    <property type="term" value="P:cytoplasmic microtubule organization"/>
    <property type="evidence" value="ECO:0007669"/>
    <property type="project" value="TreeGrafter"/>
</dbReference>
<sequence length="791" mass="87467">MLHEILLSLSGQPSPLFNLQSDEDTLSQDGFPLLSPPEKALLVSLARLSRLHAMLRKHTSDISSSHPSMICRAVSTAISTEHLAGFQAKVIQVEKSILLEDSAYVGGYGIVPLSTMVGEFAPWVRRMEWLWEIVRFILPEHQKGRRPVSCTGAALIDHLRVELQTGYSDLEEMARQLVTAAEMAWMKQLSMWLLYGNLPLFGKEDFFVQQDIPADGEGLSGMAQFVMHAEFLPKFVSPLTASSILFIGKSLNHIRAKRKTGVSSASTAHLTSSVNLYKEHLGSLSGLKSPISTSELSNAITSIRLSLSQTTLSKLLPLPKILEVLSLLHDFVLLGRGEFAMALVSHADARVYERHQRSEIRPSRLNGPEDLEDIVVKEGDVMAVLTQTWTELYSLQNEEESADDELDLARGLIRLNVTSQIPDHVTTSTQDVVGSLSTSEISEVAFNDLLFPTPTTLSLQVRAPLDLFLSASDISVYSRISAYLLGIRRSQIRLSSLWKHTPLRRSHPSPWGPPRSNKPFGQHRLKMSRERDNARIAQMRPVWATCNASIFILSEIGSFFQGEVVNGSWQHFRDWIEGNSGKSGSRPNSRPGTANTAVHRNTYSSGSLSDSPPQQHDPEALTMAHRLYLASLVQAMFLTDTPFTAALRSFLASVDHFIALVVRLESIQKNMDLETDEGVVDALIDYSGEEKGVWHELRKTRIQVEGGIKAVVARLREIDDKRSSDSRRIFFGLAKGTGQGGVASSLPTSICEYVPRKPAGVDRLLMKLDFGSSNDSLGLDTAVTASHLDTE</sequence>
<evidence type="ECO:0000256" key="4">
    <source>
        <dbReference type="ARBA" id="ARBA00022701"/>
    </source>
</evidence>
<dbReference type="InterPro" id="IPR042241">
    <property type="entry name" value="GCP_C_sf"/>
</dbReference>
<keyword evidence="5 6" id="KW-0206">Cytoskeleton</keyword>
<dbReference type="EMBL" id="KV878336">
    <property type="protein sequence ID" value="OJJ51158.1"/>
    <property type="molecule type" value="Genomic_DNA"/>
</dbReference>
<dbReference type="GO" id="GO:0051225">
    <property type="term" value="P:spindle assembly"/>
    <property type="evidence" value="ECO:0007669"/>
    <property type="project" value="TreeGrafter"/>
</dbReference>
<dbReference type="GO" id="GO:0044732">
    <property type="term" value="C:mitotic spindle pole body"/>
    <property type="evidence" value="ECO:0007669"/>
    <property type="project" value="TreeGrafter"/>
</dbReference>
<dbReference type="GO" id="GO:0051011">
    <property type="term" value="F:microtubule minus-end binding"/>
    <property type="evidence" value="ECO:0007669"/>
    <property type="project" value="TreeGrafter"/>
</dbReference>
<dbReference type="InterPro" id="IPR040457">
    <property type="entry name" value="GCP_C"/>
</dbReference>
<dbReference type="VEuPathDB" id="FungiDB:ASPZODRAFT_326754"/>
<proteinExistence type="inferred from homology"/>
<dbReference type="OrthoDB" id="78652at2759"/>
<keyword evidence="4 6" id="KW-0493">Microtubule</keyword>
<evidence type="ECO:0000256" key="1">
    <source>
        <dbReference type="ARBA" id="ARBA00004267"/>
    </source>
</evidence>
<dbReference type="GO" id="GO:0000930">
    <property type="term" value="C:gamma-tubulin complex"/>
    <property type="evidence" value="ECO:0007669"/>
    <property type="project" value="TreeGrafter"/>
</dbReference>
<feature type="region of interest" description="Disordered" evidence="7">
    <location>
        <begin position="503"/>
        <end position="527"/>
    </location>
</feature>
<feature type="region of interest" description="Disordered" evidence="7">
    <location>
        <begin position="579"/>
        <end position="617"/>
    </location>
</feature>
<evidence type="ECO:0000313" key="11">
    <source>
        <dbReference type="Proteomes" id="UP000184188"/>
    </source>
</evidence>
<dbReference type="GO" id="GO:0000922">
    <property type="term" value="C:spindle pole"/>
    <property type="evidence" value="ECO:0007669"/>
    <property type="project" value="InterPro"/>
</dbReference>
<dbReference type="STRING" id="1073090.A0A1L9SVE8"/>
<keyword evidence="3 6" id="KW-0963">Cytoplasm</keyword>
<dbReference type="GO" id="GO:0000278">
    <property type="term" value="P:mitotic cell cycle"/>
    <property type="evidence" value="ECO:0007669"/>
    <property type="project" value="TreeGrafter"/>
</dbReference>
<gene>
    <name evidence="10" type="ORF">ASPZODRAFT_326754</name>
</gene>
<feature type="domain" description="Gamma tubulin complex component C-terminal" evidence="8">
    <location>
        <begin position="323"/>
        <end position="690"/>
    </location>
</feature>
<dbReference type="Pfam" id="PF04130">
    <property type="entry name" value="GCP_C_terminal"/>
    <property type="match status" value="1"/>
</dbReference>
<comment type="subcellular location">
    <subcellularLocation>
        <location evidence="1 6">Cytoplasm</location>
        <location evidence="1 6">Cytoskeleton</location>
        <location evidence="1 6">Microtubule organizing center</location>
    </subcellularLocation>
</comment>
<evidence type="ECO:0000256" key="7">
    <source>
        <dbReference type="SAM" id="MobiDB-lite"/>
    </source>
</evidence>
<dbReference type="AlphaFoldDB" id="A0A1L9SVE8"/>
<organism evidence="10 11">
    <name type="scientific">Penicilliopsis zonata CBS 506.65</name>
    <dbReference type="NCBI Taxonomy" id="1073090"/>
    <lineage>
        <taxon>Eukaryota</taxon>
        <taxon>Fungi</taxon>
        <taxon>Dikarya</taxon>
        <taxon>Ascomycota</taxon>
        <taxon>Pezizomycotina</taxon>
        <taxon>Eurotiomycetes</taxon>
        <taxon>Eurotiomycetidae</taxon>
        <taxon>Eurotiales</taxon>
        <taxon>Aspergillaceae</taxon>
        <taxon>Penicilliopsis</taxon>
    </lineage>
</organism>
<comment type="similarity">
    <text evidence="2 6">Belongs to the TUBGCP family.</text>
</comment>
<dbReference type="InterPro" id="IPR007259">
    <property type="entry name" value="GCP"/>
</dbReference>
<dbReference type="InterPro" id="IPR041470">
    <property type="entry name" value="GCP_N"/>
</dbReference>
<dbReference type="Gene3D" id="1.20.120.1900">
    <property type="entry name" value="Gamma-tubulin complex, C-terminal domain"/>
    <property type="match status" value="1"/>
</dbReference>
<dbReference type="Proteomes" id="UP000184188">
    <property type="component" value="Unassembled WGS sequence"/>
</dbReference>
<dbReference type="GO" id="GO:0007020">
    <property type="term" value="P:microtubule nucleation"/>
    <property type="evidence" value="ECO:0007669"/>
    <property type="project" value="InterPro"/>
</dbReference>
<evidence type="ECO:0000256" key="6">
    <source>
        <dbReference type="RuleBase" id="RU363050"/>
    </source>
</evidence>
<evidence type="ECO:0000256" key="5">
    <source>
        <dbReference type="ARBA" id="ARBA00023212"/>
    </source>
</evidence>
<keyword evidence="11" id="KW-1185">Reference proteome</keyword>
<dbReference type="GO" id="GO:0005874">
    <property type="term" value="C:microtubule"/>
    <property type="evidence" value="ECO:0007669"/>
    <property type="project" value="UniProtKB-KW"/>
</dbReference>
<name>A0A1L9SVE8_9EURO</name>
<feature type="compositionally biased region" description="Polar residues" evidence="7">
    <location>
        <begin position="580"/>
        <end position="614"/>
    </location>
</feature>